<protein>
    <submittedName>
        <fullName evidence="2">Uncharacterized protein</fullName>
    </submittedName>
</protein>
<dbReference type="EMBL" id="RPFJ01000011">
    <property type="protein sequence ID" value="RPD96661.1"/>
    <property type="molecule type" value="Genomic_DNA"/>
</dbReference>
<dbReference type="AlphaFoldDB" id="A0A3N4NKB1"/>
<name>A0A3N4NKB1_9FLAO</name>
<evidence type="ECO:0000313" key="3">
    <source>
        <dbReference type="Proteomes" id="UP000270856"/>
    </source>
</evidence>
<keyword evidence="1" id="KW-0812">Transmembrane</keyword>
<evidence type="ECO:0000256" key="1">
    <source>
        <dbReference type="SAM" id="Phobius"/>
    </source>
</evidence>
<evidence type="ECO:0000313" key="2">
    <source>
        <dbReference type="EMBL" id="RPD96661.1"/>
    </source>
</evidence>
<comment type="caution">
    <text evidence="2">The sequence shown here is derived from an EMBL/GenBank/DDBJ whole genome shotgun (WGS) entry which is preliminary data.</text>
</comment>
<sequence length="73" mass="8848">MKKLKLFFEFGYLIIGIVLLVDGIYRFNQPGERNNSYFLIAFSVLAVFMFFFKRHFRRKFEARNSQNKNNQTK</sequence>
<gene>
    <name evidence="2" type="ORF">EGM88_09885</name>
</gene>
<dbReference type="Proteomes" id="UP000270856">
    <property type="component" value="Unassembled WGS sequence"/>
</dbReference>
<reference evidence="2 3" key="1">
    <citation type="submission" date="2018-11" db="EMBL/GenBank/DDBJ databases">
        <title>Aureibaculum marinum gen. nov., sp. nov., a member of the family Flavobacteriaceae isolated from the Bohai Sea.</title>
        <authorList>
            <person name="Ji X."/>
        </authorList>
    </citation>
    <scope>NUCLEOTIDE SEQUENCE [LARGE SCALE GENOMIC DNA]</scope>
    <source>
        <strain evidence="2 3">BH-SD17</strain>
    </source>
</reference>
<dbReference type="RefSeq" id="WP_123898029.1">
    <property type="nucleotide sequence ID" value="NZ_RPFJ01000011.1"/>
</dbReference>
<keyword evidence="1" id="KW-0472">Membrane</keyword>
<proteinExistence type="predicted"/>
<organism evidence="2 3">
    <name type="scientific">Aureibaculum marinum</name>
    <dbReference type="NCBI Taxonomy" id="2487930"/>
    <lineage>
        <taxon>Bacteria</taxon>
        <taxon>Pseudomonadati</taxon>
        <taxon>Bacteroidota</taxon>
        <taxon>Flavobacteriia</taxon>
        <taxon>Flavobacteriales</taxon>
        <taxon>Flavobacteriaceae</taxon>
        <taxon>Aureibaculum</taxon>
    </lineage>
</organism>
<accession>A0A3N4NKB1</accession>
<keyword evidence="1" id="KW-1133">Transmembrane helix</keyword>
<keyword evidence="3" id="KW-1185">Reference proteome</keyword>
<feature type="transmembrane region" description="Helical" evidence="1">
    <location>
        <begin position="37"/>
        <end position="56"/>
    </location>
</feature>
<feature type="transmembrane region" description="Helical" evidence="1">
    <location>
        <begin position="7"/>
        <end position="25"/>
    </location>
</feature>